<organism evidence="3 4">
    <name type="scientific">Seminavis robusta</name>
    <dbReference type="NCBI Taxonomy" id="568900"/>
    <lineage>
        <taxon>Eukaryota</taxon>
        <taxon>Sar</taxon>
        <taxon>Stramenopiles</taxon>
        <taxon>Ochrophyta</taxon>
        <taxon>Bacillariophyta</taxon>
        <taxon>Bacillariophyceae</taxon>
        <taxon>Bacillariophycidae</taxon>
        <taxon>Naviculales</taxon>
        <taxon>Naviculaceae</taxon>
        <taxon>Seminavis</taxon>
    </lineage>
</organism>
<keyword evidence="4" id="KW-1185">Reference proteome</keyword>
<dbReference type="PANTHER" id="PTHR15629:SF2">
    <property type="entry name" value="SH3 DOMAIN-CONTAINING YSC84-LIKE PROTEIN 1"/>
    <property type="match status" value="1"/>
</dbReference>
<reference evidence="3" key="1">
    <citation type="submission" date="2020-06" db="EMBL/GenBank/DDBJ databases">
        <authorList>
            <consortium name="Plant Systems Biology data submission"/>
        </authorList>
    </citation>
    <scope>NUCLEOTIDE SEQUENCE</scope>
    <source>
        <strain evidence="3">D6</strain>
    </source>
</reference>
<dbReference type="Pfam" id="PF04366">
    <property type="entry name" value="Ysc84"/>
    <property type="match status" value="1"/>
</dbReference>
<protein>
    <submittedName>
        <fullName evidence="3">SH3 domain containing, Ysc84-like 1 (Saccharomyces cerevisiae)</fullName>
    </submittedName>
</protein>
<dbReference type="GO" id="GO:0035091">
    <property type="term" value="F:phosphatidylinositol binding"/>
    <property type="evidence" value="ECO:0007669"/>
    <property type="project" value="TreeGrafter"/>
</dbReference>
<dbReference type="OrthoDB" id="443981at2759"/>
<dbReference type="EMBL" id="CAICTM010000469">
    <property type="protein sequence ID" value="CAB9511146.1"/>
    <property type="molecule type" value="Genomic_DNA"/>
</dbReference>
<dbReference type="InterPro" id="IPR051702">
    <property type="entry name" value="SH3_domain_YSC84-like"/>
</dbReference>
<evidence type="ECO:0000313" key="3">
    <source>
        <dbReference type="EMBL" id="CAB9511146.1"/>
    </source>
</evidence>
<evidence type="ECO:0000259" key="2">
    <source>
        <dbReference type="Pfam" id="PF04366"/>
    </source>
</evidence>
<proteinExistence type="predicted"/>
<gene>
    <name evidence="3" type="ORF">SEMRO_470_G149540.1</name>
</gene>
<dbReference type="InterPro" id="IPR007461">
    <property type="entry name" value="Ysc84_actin-binding"/>
</dbReference>
<comment type="caution">
    <text evidence="3">The sequence shown here is derived from an EMBL/GenBank/DDBJ whole genome shotgun (WGS) entry which is preliminary data.</text>
</comment>
<feature type="region of interest" description="Disordered" evidence="1">
    <location>
        <begin position="293"/>
        <end position="315"/>
    </location>
</feature>
<dbReference type="CDD" id="cd11524">
    <property type="entry name" value="SYLF"/>
    <property type="match status" value="1"/>
</dbReference>
<dbReference type="PANTHER" id="PTHR15629">
    <property type="entry name" value="SH3YL1 PROTEIN"/>
    <property type="match status" value="1"/>
</dbReference>
<dbReference type="AlphaFoldDB" id="A0A9N8DYJ0"/>
<name>A0A9N8DYJ0_9STRA</name>
<dbReference type="Proteomes" id="UP001153069">
    <property type="component" value="Unassembled WGS sequence"/>
</dbReference>
<sequence length="315" mass="33724">MDGMIEKADRVLDHMARTDTDGALTQLFQKAKGIIMISVVEGALVVSGSAGVGIMMTKEEKTDTWSPPCACGMASTSWGFSLGAVIKDVVIFALDERSVQAFTSKVGLKLGVGTSVTLGTMGTNAGANVNLSESGTSANMSGSMHVHHVGVGGTVSIAFCQGAYVSASISGAVVGPRDMENCSFYDDSTITAKDILFGDVEIPTEKFTTTLGDVYDKLDMITDGEHLRNKLPLEVLPTSFLSAVSIILKSVIDEVLKTVDSEEAKTSAIEEFMKQIEEQEHATESQLITNKSCRRETRSLSPSRRKSFHQMLTFS</sequence>
<evidence type="ECO:0000256" key="1">
    <source>
        <dbReference type="SAM" id="MobiDB-lite"/>
    </source>
</evidence>
<accession>A0A9N8DYJ0</accession>
<evidence type="ECO:0000313" key="4">
    <source>
        <dbReference type="Proteomes" id="UP001153069"/>
    </source>
</evidence>
<feature type="domain" description="Ysc84 actin-binding" evidence="2">
    <location>
        <begin position="75"/>
        <end position="205"/>
    </location>
</feature>